<keyword evidence="1" id="KW-1133">Transmembrane helix</keyword>
<gene>
    <name evidence="2" type="ORF">Fcan01_09559</name>
</gene>
<dbReference type="AlphaFoldDB" id="A0A226EIT2"/>
<protein>
    <submittedName>
        <fullName evidence="2">Uncharacterized protein</fullName>
    </submittedName>
</protein>
<evidence type="ECO:0000256" key="1">
    <source>
        <dbReference type="SAM" id="Phobius"/>
    </source>
</evidence>
<feature type="transmembrane region" description="Helical" evidence="1">
    <location>
        <begin position="74"/>
        <end position="95"/>
    </location>
</feature>
<accession>A0A226EIT2</accession>
<evidence type="ECO:0000313" key="2">
    <source>
        <dbReference type="EMBL" id="OXA56661.1"/>
    </source>
</evidence>
<dbReference type="Proteomes" id="UP000198287">
    <property type="component" value="Unassembled WGS sequence"/>
</dbReference>
<sequence>MDQVDRSILKSVDSEALHLHLQCHANLAAAEHDKLTSSTSCSGSLIITDCGEELSRSSGTFEKNVPKVPTGLKVIALLSMTTAIILIAASGILLAKTHETLVKWLKAAPTTMPLLDQVNKLLGGTTGIVEEVQSQEKYLKILITCSAVLVVTGMIQLLCNIWFFCRMNATCIRRCLVRSEQFFCGL</sequence>
<name>A0A226EIT2_FOLCA</name>
<dbReference type="OrthoDB" id="10480370at2759"/>
<keyword evidence="1" id="KW-0812">Transmembrane</keyword>
<proteinExistence type="predicted"/>
<organism evidence="2 3">
    <name type="scientific">Folsomia candida</name>
    <name type="common">Springtail</name>
    <dbReference type="NCBI Taxonomy" id="158441"/>
    <lineage>
        <taxon>Eukaryota</taxon>
        <taxon>Metazoa</taxon>
        <taxon>Ecdysozoa</taxon>
        <taxon>Arthropoda</taxon>
        <taxon>Hexapoda</taxon>
        <taxon>Collembola</taxon>
        <taxon>Entomobryomorpha</taxon>
        <taxon>Isotomoidea</taxon>
        <taxon>Isotomidae</taxon>
        <taxon>Proisotominae</taxon>
        <taxon>Folsomia</taxon>
    </lineage>
</organism>
<feature type="transmembrane region" description="Helical" evidence="1">
    <location>
        <begin position="141"/>
        <end position="164"/>
    </location>
</feature>
<dbReference type="EMBL" id="LNIX01000004">
    <property type="protein sequence ID" value="OXA56661.1"/>
    <property type="molecule type" value="Genomic_DNA"/>
</dbReference>
<reference evidence="2 3" key="1">
    <citation type="submission" date="2015-12" db="EMBL/GenBank/DDBJ databases">
        <title>The genome of Folsomia candida.</title>
        <authorList>
            <person name="Faddeeva A."/>
            <person name="Derks M.F."/>
            <person name="Anvar Y."/>
            <person name="Smit S."/>
            <person name="Van Straalen N."/>
            <person name="Roelofs D."/>
        </authorList>
    </citation>
    <scope>NUCLEOTIDE SEQUENCE [LARGE SCALE GENOMIC DNA]</scope>
    <source>
        <strain evidence="2 3">VU population</strain>
        <tissue evidence="2">Whole body</tissue>
    </source>
</reference>
<evidence type="ECO:0000313" key="3">
    <source>
        <dbReference type="Proteomes" id="UP000198287"/>
    </source>
</evidence>
<comment type="caution">
    <text evidence="2">The sequence shown here is derived from an EMBL/GenBank/DDBJ whole genome shotgun (WGS) entry which is preliminary data.</text>
</comment>
<keyword evidence="1" id="KW-0472">Membrane</keyword>
<keyword evidence="3" id="KW-1185">Reference proteome</keyword>